<accession>A0A0A9ARP6</accession>
<evidence type="ECO:0000313" key="1">
    <source>
        <dbReference type="EMBL" id="JAD54429.1"/>
    </source>
</evidence>
<proteinExistence type="predicted"/>
<name>A0A0A9ARP6_ARUDO</name>
<reference evidence="1" key="1">
    <citation type="submission" date="2014-09" db="EMBL/GenBank/DDBJ databases">
        <authorList>
            <person name="Magalhaes I.L.F."/>
            <person name="Oliveira U."/>
            <person name="Santos F.R."/>
            <person name="Vidigal T.H.D.A."/>
            <person name="Brescovit A.D."/>
            <person name="Santos A.J."/>
        </authorList>
    </citation>
    <scope>NUCLEOTIDE SEQUENCE</scope>
    <source>
        <tissue evidence="1">Shoot tissue taken approximately 20 cm above the soil surface</tissue>
    </source>
</reference>
<reference evidence="1" key="2">
    <citation type="journal article" date="2015" name="Data Brief">
        <title>Shoot transcriptome of the giant reed, Arundo donax.</title>
        <authorList>
            <person name="Barrero R.A."/>
            <person name="Guerrero F.D."/>
            <person name="Moolhuijzen P."/>
            <person name="Goolsby J.A."/>
            <person name="Tidwell J."/>
            <person name="Bellgard S.E."/>
            <person name="Bellgard M.I."/>
        </authorList>
    </citation>
    <scope>NUCLEOTIDE SEQUENCE</scope>
    <source>
        <tissue evidence="1">Shoot tissue taken approximately 20 cm above the soil surface</tissue>
    </source>
</reference>
<dbReference type="EMBL" id="GBRH01243466">
    <property type="protein sequence ID" value="JAD54429.1"/>
    <property type="molecule type" value="Transcribed_RNA"/>
</dbReference>
<sequence length="11" mass="1330">MVTLRQKVQNI</sequence>
<protein>
    <submittedName>
        <fullName evidence="1">Uncharacterized protein</fullName>
    </submittedName>
</protein>
<organism evidence="1">
    <name type="scientific">Arundo donax</name>
    <name type="common">Giant reed</name>
    <name type="synonym">Donax arundinaceus</name>
    <dbReference type="NCBI Taxonomy" id="35708"/>
    <lineage>
        <taxon>Eukaryota</taxon>
        <taxon>Viridiplantae</taxon>
        <taxon>Streptophyta</taxon>
        <taxon>Embryophyta</taxon>
        <taxon>Tracheophyta</taxon>
        <taxon>Spermatophyta</taxon>
        <taxon>Magnoliopsida</taxon>
        <taxon>Liliopsida</taxon>
        <taxon>Poales</taxon>
        <taxon>Poaceae</taxon>
        <taxon>PACMAD clade</taxon>
        <taxon>Arundinoideae</taxon>
        <taxon>Arundineae</taxon>
        <taxon>Arundo</taxon>
    </lineage>
</organism>